<feature type="domain" description="Glycosyl hydrolase family 30 beta sandwich" evidence="1">
    <location>
        <begin position="47"/>
        <end position="88"/>
    </location>
</feature>
<proteinExistence type="predicted"/>
<dbReference type="Proteomes" id="UP000651837">
    <property type="component" value="Unassembled WGS sequence"/>
</dbReference>
<reference evidence="2 5" key="2">
    <citation type="submission" date="2020-07" db="EMBL/GenBank/DDBJ databases">
        <title>The draft genome sequence of Maribacter polysiphoniae KCTC 22021.</title>
        <authorList>
            <person name="Mu L."/>
        </authorList>
    </citation>
    <scope>NUCLEOTIDE SEQUENCE [LARGE SCALE GENOMIC DNA]</scope>
    <source>
        <strain evidence="2 5">KCTC 22021</strain>
    </source>
</reference>
<dbReference type="OrthoDB" id="9806701at2"/>
<organism evidence="3 4">
    <name type="scientific">Maribacter polysiphoniae</name>
    <dbReference type="NCBI Taxonomy" id="429344"/>
    <lineage>
        <taxon>Bacteria</taxon>
        <taxon>Pseudomonadati</taxon>
        <taxon>Bacteroidota</taxon>
        <taxon>Flavobacteriia</taxon>
        <taxon>Flavobacteriales</taxon>
        <taxon>Flavobacteriaceae</taxon>
        <taxon>Maribacter</taxon>
    </lineage>
</organism>
<reference evidence="3 4" key="1">
    <citation type="submission" date="2018-05" db="EMBL/GenBank/DDBJ databases">
        <title>Genomic Encyclopedia of Archaeal and Bacterial Type Strains, Phase II (KMG-II): from individual species to whole genera.</title>
        <authorList>
            <person name="Goeker M."/>
        </authorList>
    </citation>
    <scope>NUCLEOTIDE SEQUENCE [LARGE SCALE GENOMIC DNA]</scope>
    <source>
        <strain evidence="3 4">DSM 23514</strain>
    </source>
</reference>
<accession>A0A316DU48</accession>
<dbReference type="InterPro" id="IPR033452">
    <property type="entry name" value="GH30_C"/>
</dbReference>
<keyword evidence="5" id="KW-1185">Reference proteome</keyword>
<dbReference type="Pfam" id="PF17189">
    <property type="entry name" value="Glyco_hydro_30C"/>
    <property type="match status" value="1"/>
</dbReference>
<evidence type="ECO:0000313" key="4">
    <source>
        <dbReference type="Proteomes" id="UP000245667"/>
    </source>
</evidence>
<name>A0A316DU48_9FLAO</name>
<protein>
    <submittedName>
        <fullName evidence="3">Glucosylceramidase</fullName>
    </submittedName>
</protein>
<evidence type="ECO:0000259" key="1">
    <source>
        <dbReference type="Pfam" id="PF17189"/>
    </source>
</evidence>
<comment type="caution">
    <text evidence="3">The sequence shown here is derived from an EMBL/GenBank/DDBJ whole genome shotgun (WGS) entry which is preliminary data.</text>
</comment>
<evidence type="ECO:0000313" key="3">
    <source>
        <dbReference type="EMBL" id="PWK21594.1"/>
    </source>
</evidence>
<evidence type="ECO:0000313" key="5">
    <source>
        <dbReference type="Proteomes" id="UP000651837"/>
    </source>
</evidence>
<sequence>MDVTGGSNLVRNIFFASVQVDTKTGELLSTSTNYSIGYYLRFISPEAIRVSIPISVSFIESTTFKDTDGSMFTVVMNKTDDTIIYSLVIGDS</sequence>
<evidence type="ECO:0000313" key="2">
    <source>
        <dbReference type="EMBL" id="MBD1262146.1"/>
    </source>
</evidence>
<gene>
    <name evidence="2" type="ORF">HZY62_16205</name>
    <name evidence="3" type="ORF">LX92_03745</name>
</gene>
<dbReference type="AlphaFoldDB" id="A0A316DU48"/>
<dbReference type="Proteomes" id="UP000245667">
    <property type="component" value="Unassembled WGS sequence"/>
</dbReference>
<dbReference type="EMBL" id="JACWLN010000009">
    <property type="protein sequence ID" value="MBD1262146.1"/>
    <property type="molecule type" value="Genomic_DNA"/>
</dbReference>
<dbReference type="RefSeq" id="WP_109653828.1">
    <property type="nucleotide sequence ID" value="NZ_CAJQNU010000078.1"/>
</dbReference>
<dbReference type="EMBL" id="QGGQ01000011">
    <property type="protein sequence ID" value="PWK21594.1"/>
    <property type="molecule type" value="Genomic_DNA"/>
</dbReference>